<dbReference type="PRINTS" id="PR00455">
    <property type="entry name" value="HTHTETR"/>
</dbReference>
<dbReference type="InterPro" id="IPR049445">
    <property type="entry name" value="TetR_SbtR-like_C"/>
</dbReference>
<dbReference type="Gene3D" id="1.10.357.10">
    <property type="entry name" value="Tetracycline Repressor, domain 2"/>
    <property type="match status" value="1"/>
</dbReference>
<dbReference type="InterPro" id="IPR036271">
    <property type="entry name" value="Tet_transcr_reg_TetR-rel_C_sf"/>
</dbReference>
<keyword evidence="2 4" id="KW-0238">DNA-binding</keyword>
<protein>
    <submittedName>
        <fullName evidence="6">Transcriptional regulator, TetR family protein</fullName>
    </submittedName>
</protein>
<dbReference type="PANTHER" id="PTHR30055">
    <property type="entry name" value="HTH-TYPE TRANSCRIPTIONAL REGULATOR RUTR"/>
    <property type="match status" value="1"/>
</dbReference>
<dbReference type="KEGG" id="rha:RHA1_ro02430"/>
<reference evidence="7" key="1">
    <citation type="journal article" date="2006" name="Proc. Natl. Acad. Sci. U.S.A.">
        <title>The complete genome of Rhodococcus sp. RHA1 provides insights into a catabolic powerhouse.</title>
        <authorList>
            <person name="McLeod M.P."/>
            <person name="Warren R.L."/>
            <person name="Hsiao W.W.L."/>
            <person name="Araki N."/>
            <person name="Myhre M."/>
            <person name="Fernandes C."/>
            <person name="Miyazawa D."/>
            <person name="Wong W."/>
            <person name="Lillquist A.L."/>
            <person name="Wang D."/>
            <person name="Dosanjh M."/>
            <person name="Hara H."/>
            <person name="Petrescu A."/>
            <person name="Morin R.D."/>
            <person name="Yang G."/>
            <person name="Stott J.M."/>
            <person name="Schein J.E."/>
            <person name="Shin H."/>
            <person name="Smailus D."/>
            <person name="Siddiqui A.S."/>
            <person name="Marra M.A."/>
            <person name="Jones S.J.M."/>
            <person name="Holt R."/>
            <person name="Brinkman F.S.L."/>
            <person name="Miyauchi K."/>
            <person name="Fukuda M."/>
            <person name="Davies J.E."/>
            <person name="Mohn W.W."/>
            <person name="Eltis L.D."/>
        </authorList>
    </citation>
    <scope>NUCLEOTIDE SEQUENCE [LARGE SCALE GENOMIC DNA]</scope>
    <source>
        <strain evidence="7">RHA1</strain>
    </source>
</reference>
<dbReference type="HOGENOM" id="CLU_069356_17_3_11"/>
<proteinExistence type="predicted"/>
<evidence type="ECO:0000256" key="3">
    <source>
        <dbReference type="ARBA" id="ARBA00023163"/>
    </source>
</evidence>
<dbReference type="eggNOG" id="COG1309">
    <property type="taxonomic scope" value="Bacteria"/>
</dbReference>
<evidence type="ECO:0000256" key="2">
    <source>
        <dbReference type="ARBA" id="ARBA00023125"/>
    </source>
</evidence>
<dbReference type="Pfam" id="PF00440">
    <property type="entry name" value="TetR_N"/>
    <property type="match status" value="1"/>
</dbReference>
<evidence type="ECO:0000313" key="6">
    <source>
        <dbReference type="EMBL" id="ABG94235.1"/>
    </source>
</evidence>
<dbReference type="SUPFAM" id="SSF46689">
    <property type="entry name" value="Homeodomain-like"/>
    <property type="match status" value="1"/>
</dbReference>
<dbReference type="GO" id="GO:0003700">
    <property type="term" value="F:DNA-binding transcription factor activity"/>
    <property type="evidence" value="ECO:0007669"/>
    <property type="project" value="TreeGrafter"/>
</dbReference>
<dbReference type="SUPFAM" id="SSF48498">
    <property type="entry name" value="Tetracyclin repressor-like, C-terminal domain"/>
    <property type="match status" value="1"/>
</dbReference>
<dbReference type="PROSITE" id="PS50977">
    <property type="entry name" value="HTH_TETR_2"/>
    <property type="match status" value="1"/>
</dbReference>
<dbReference type="InterPro" id="IPR009057">
    <property type="entry name" value="Homeodomain-like_sf"/>
</dbReference>
<accession>Q0SE01</accession>
<keyword evidence="1" id="KW-0805">Transcription regulation</keyword>
<evidence type="ECO:0000256" key="1">
    <source>
        <dbReference type="ARBA" id="ARBA00023015"/>
    </source>
</evidence>
<name>Q0SE01_RHOJR</name>
<evidence type="ECO:0000259" key="5">
    <source>
        <dbReference type="PROSITE" id="PS50977"/>
    </source>
</evidence>
<dbReference type="PANTHER" id="PTHR30055:SF234">
    <property type="entry name" value="HTH-TYPE TRANSCRIPTIONAL REGULATOR BETI"/>
    <property type="match status" value="1"/>
</dbReference>
<evidence type="ECO:0000313" key="7">
    <source>
        <dbReference type="Proteomes" id="UP000008710"/>
    </source>
</evidence>
<keyword evidence="3" id="KW-0804">Transcription</keyword>
<dbReference type="GO" id="GO:0000976">
    <property type="term" value="F:transcription cis-regulatory region binding"/>
    <property type="evidence" value="ECO:0007669"/>
    <property type="project" value="TreeGrafter"/>
</dbReference>
<evidence type="ECO:0000256" key="4">
    <source>
        <dbReference type="PROSITE-ProRule" id="PRU00335"/>
    </source>
</evidence>
<sequence>MKWRKFLRYLWRIFLRLCWVVNGRGGIVRADALERRNTLIKAARVVFADRGHDAPLDAIAARAGVGIATLYRNFPSRDELAHAVARTTLAEVRELAVRGLDDCGDDPEGAWRRFVDAVVELRMGALVPALVNSLDELPPDVREARELTKATVTDFIRRLQDVGLVREDVVPLEIIMGIAMLTRPHVLMFEDTTANLVPRLITVFLAGLRPDGAALPPPIPPK</sequence>
<dbReference type="InterPro" id="IPR050109">
    <property type="entry name" value="HTH-type_TetR-like_transc_reg"/>
</dbReference>
<dbReference type="InterPro" id="IPR001647">
    <property type="entry name" value="HTH_TetR"/>
</dbReference>
<dbReference type="Pfam" id="PF21597">
    <property type="entry name" value="TetR_C_43"/>
    <property type="match status" value="1"/>
</dbReference>
<dbReference type="AlphaFoldDB" id="Q0SE01"/>
<feature type="domain" description="HTH tetR-type" evidence="5">
    <location>
        <begin position="33"/>
        <end position="92"/>
    </location>
</feature>
<dbReference type="Proteomes" id="UP000008710">
    <property type="component" value="Chromosome"/>
</dbReference>
<gene>
    <name evidence="6" type="ordered locus">RHA1_ro02430</name>
</gene>
<organism evidence="6 7">
    <name type="scientific">Rhodococcus jostii (strain RHA1)</name>
    <dbReference type="NCBI Taxonomy" id="101510"/>
    <lineage>
        <taxon>Bacteria</taxon>
        <taxon>Bacillati</taxon>
        <taxon>Actinomycetota</taxon>
        <taxon>Actinomycetes</taxon>
        <taxon>Mycobacteriales</taxon>
        <taxon>Nocardiaceae</taxon>
        <taxon>Rhodococcus</taxon>
    </lineage>
</organism>
<dbReference type="EMBL" id="CP000431">
    <property type="protein sequence ID" value="ABG94235.1"/>
    <property type="molecule type" value="Genomic_DNA"/>
</dbReference>
<feature type="DNA-binding region" description="H-T-H motif" evidence="4">
    <location>
        <begin position="55"/>
        <end position="74"/>
    </location>
</feature>